<dbReference type="Proteomes" id="UP000500826">
    <property type="component" value="Chromosome"/>
</dbReference>
<name>A0ABX6P194_9BURK</name>
<dbReference type="InterPro" id="IPR042100">
    <property type="entry name" value="Bug_dom1"/>
</dbReference>
<reference evidence="3 4" key="1">
    <citation type="submission" date="2020-05" db="EMBL/GenBank/DDBJ databases">
        <title>Ramlibacter rhizophilus sp. nov., isolated from rhizosphere soil of national flower Mugunghwa from South Korea.</title>
        <authorList>
            <person name="Zheng-Fei Y."/>
            <person name="Huan T."/>
        </authorList>
    </citation>
    <scope>NUCLEOTIDE SEQUENCE [LARGE SCALE GENOMIC DNA]</scope>
    <source>
        <strain evidence="3 4">H242</strain>
    </source>
</reference>
<dbReference type="Pfam" id="PF03401">
    <property type="entry name" value="TctC"/>
    <property type="match status" value="1"/>
</dbReference>
<protein>
    <submittedName>
        <fullName evidence="3">Tripartite tricarboxylate transporter substrate binding protein</fullName>
    </submittedName>
</protein>
<dbReference type="Gene3D" id="3.40.190.10">
    <property type="entry name" value="Periplasmic binding protein-like II"/>
    <property type="match status" value="1"/>
</dbReference>
<reference evidence="3 4" key="2">
    <citation type="submission" date="2020-05" db="EMBL/GenBank/DDBJ databases">
        <authorList>
            <person name="Khan S.A."/>
            <person name="Jeon C.O."/>
            <person name="Chun B.H."/>
        </authorList>
    </citation>
    <scope>NUCLEOTIDE SEQUENCE [LARGE SCALE GENOMIC DNA]</scope>
    <source>
        <strain evidence="3 4">H242</strain>
    </source>
</reference>
<evidence type="ECO:0000256" key="1">
    <source>
        <dbReference type="ARBA" id="ARBA00006987"/>
    </source>
</evidence>
<keyword evidence="4" id="KW-1185">Reference proteome</keyword>
<sequence>MLRPAANGWGHPPACSPRRRCPPGATRVAATAGALHRAFRRGRRHRQHHARRGRAMGRELGQPVVVENRAGAAGNIGAAAVARAQPDGYTLLVGTSATHGANPSLFARPGYDALNDFEPIALWGMVPNVLVVQAEKGARNVADLIAKAKASPGKLTYASAGTGTSLHLAGVMFERAAGVQLTHVPYKGGGPASIDLMGGVVDMMFDTVAVCLPLVLAGKERALAVAAAERHFALPDVPTFAELGFKGVEAATWAGLFAPKGTPEPVLAELRRASDAALADAGVKTTLRGLGVQSVARTGPAFRSFVQGEIRPTRNWCAAPASRRRTELQRSGITVPHFLQVRNSIELKKLS</sequence>
<dbReference type="SUPFAM" id="SSF53850">
    <property type="entry name" value="Periplasmic binding protein-like II"/>
    <property type="match status" value="1"/>
</dbReference>
<gene>
    <name evidence="3" type="ORF">HK414_06905</name>
</gene>
<dbReference type="InterPro" id="IPR005064">
    <property type="entry name" value="BUG"/>
</dbReference>
<accession>A0ABX6P194</accession>
<comment type="similarity">
    <text evidence="1">Belongs to the UPF0065 (bug) family.</text>
</comment>
<evidence type="ECO:0000256" key="2">
    <source>
        <dbReference type="SAM" id="MobiDB-lite"/>
    </source>
</evidence>
<evidence type="ECO:0000313" key="4">
    <source>
        <dbReference type="Proteomes" id="UP000500826"/>
    </source>
</evidence>
<dbReference type="PANTHER" id="PTHR42928:SF5">
    <property type="entry name" value="BLR1237 PROTEIN"/>
    <property type="match status" value="1"/>
</dbReference>
<feature type="region of interest" description="Disordered" evidence="2">
    <location>
        <begin position="1"/>
        <end position="24"/>
    </location>
</feature>
<evidence type="ECO:0000313" key="3">
    <source>
        <dbReference type="EMBL" id="QJW83832.1"/>
    </source>
</evidence>
<organism evidence="3 4">
    <name type="scientific">Ramlibacter terrae</name>
    <dbReference type="NCBI Taxonomy" id="2732511"/>
    <lineage>
        <taxon>Bacteria</taxon>
        <taxon>Pseudomonadati</taxon>
        <taxon>Pseudomonadota</taxon>
        <taxon>Betaproteobacteria</taxon>
        <taxon>Burkholderiales</taxon>
        <taxon>Comamonadaceae</taxon>
        <taxon>Ramlibacter</taxon>
    </lineage>
</organism>
<dbReference type="EMBL" id="CP053418">
    <property type="protein sequence ID" value="QJW83832.1"/>
    <property type="molecule type" value="Genomic_DNA"/>
</dbReference>
<dbReference type="Gene3D" id="3.40.190.150">
    <property type="entry name" value="Bordetella uptake gene, domain 1"/>
    <property type="match status" value="1"/>
</dbReference>
<proteinExistence type="inferred from homology"/>
<dbReference type="PANTHER" id="PTHR42928">
    <property type="entry name" value="TRICARBOXYLATE-BINDING PROTEIN"/>
    <property type="match status" value="1"/>
</dbReference>